<dbReference type="RefSeq" id="WP_120765537.1">
    <property type="nucleotide sequence ID" value="NZ_CP033169.1"/>
</dbReference>
<dbReference type="AlphaFoldDB" id="A0A3G2R5R3"/>
<dbReference type="InterPro" id="IPR002942">
    <property type="entry name" value="S4_RNA-bd"/>
</dbReference>
<evidence type="ECO:0000256" key="2">
    <source>
        <dbReference type="ARBA" id="ARBA00029460"/>
    </source>
</evidence>
<comment type="similarity">
    <text evidence="2">Belongs to the TlyA family.</text>
</comment>
<keyword evidence="5" id="KW-0808">Transferase</keyword>
<reference evidence="5 6" key="1">
    <citation type="submission" date="2018-10" db="EMBL/GenBank/DDBJ databases">
        <authorList>
            <person name="Zhang X."/>
        </authorList>
    </citation>
    <scope>NUCLEOTIDE SEQUENCE [LARGE SCALE GENOMIC DNA]</scope>
    <source>
        <strain evidence="5 6">SK-G1</strain>
    </source>
</reference>
<dbReference type="SUPFAM" id="SSF53335">
    <property type="entry name" value="S-adenosyl-L-methionine-dependent methyltransferases"/>
    <property type="match status" value="1"/>
</dbReference>
<proteinExistence type="inferred from homology"/>
<dbReference type="GO" id="GO:0008168">
    <property type="term" value="F:methyltransferase activity"/>
    <property type="evidence" value="ECO:0007669"/>
    <property type="project" value="UniProtKB-KW"/>
</dbReference>
<dbReference type="GO" id="GO:0003723">
    <property type="term" value="F:RNA binding"/>
    <property type="evidence" value="ECO:0007669"/>
    <property type="project" value="UniProtKB-KW"/>
</dbReference>
<dbReference type="SMART" id="SM00363">
    <property type="entry name" value="S4"/>
    <property type="match status" value="1"/>
</dbReference>
<sequence length="267" mass="29709">MSNTKERLDVLLVQKGFFPSRERAKAEIMAGNIYVDDRMLDKPGTSVSIDSKIEIKGKILPYVSRGGLKLEKALSVFNIVPEGKVAIDAGASTGGFTDCLLKKGAIKVFAVDVGYGQLDYSLRNDPRVVVLERTNARYLNFEDIGEEVDIITADLSFISLSLVFEPFNKLLKSDGNLVVLIKPQFEVEKQEVGKNGVVRSRELHVKAIIKVFGSANQNNFFEWGLDFSPITGPKGNIEFLGWFKKYPKQDGIINIEKVVENAHLQLL</sequence>
<dbReference type="GO" id="GO:0032259">
    <property type="term" value="P:methylation"/>
    <property type="evidence" value="ECO:0007669"/>
    <property type="project" value="UniProtKB-KW"/>
</dbReference>
<dbReference type="CDD" id="cd02440">
    <property type="entry name" value="AdoMet_MTases"/>
    <property type="match status" value="1"/>
</dbReference>
<accession>A0A3G2R5R3</accession>
<dbReference type="Gene3D" id="3.10.290.10">
    <property type="entry name" value="RNA-binding S4 domain"/>
    <property type="match status" value="1"/>
</dbReference>
<dbReference type="PANTHER" id="PTHR32319:SF0">
    <property type="entry name" value="BACTERIAL HEMOLYSIN-LIKE PROTEIN"/>
    <property type="match status" value="1"/>
</dbReference>
<dbReference type="NCBIfam" id="TIGR00478">
    <property type="entry name" value="tly"/>
    <property type="match status" value="1"/>
</dbReference>
<protein>
    <submittedName>
        <fullName evidence="5">TlyA family rRNA (Cytidine-2'-O)-methyltransferase</fullName>
    </submittedName>
</protein>
<dbReference type="Pfam" id="PF01479">
    <property type="entry name" value="S4"/>
    <property type="match status" value="1"/>
</dbReference>
<keyword evidence="5" id="KW-0489">Methyltransferase</keyword>
<dbReference type="InterPro" id="IPR047048">
    <property type="entry name" value="TlyA"/>
</dbReference>
<evidence type="ECO:0000256" key="3">
    <source>
        <dbReference type="PROSITE-ProRule" id="PRU00182"/>
    </source>
</evidence>
<organism evidence="5 6">
    <name type="scientific">Biomaibacter acetigenes</name>
    <dbReference type="NCBI Taxonomy" id="2316383"/>
    <lineage>
        <taxon>Bacteria</taxon>
        <taxon>Bacillati</taxon>
        <taxon>Bacillota</taxon>
        <taxon>Clostridia</taxon>
        <taxon>Thermosediminibacterales</taxon>
        <taxon>Tepidanaerobacteraceae</taxon>
        <taxon>Biomaibacter</taxon>
    </lineage>
</organism>
<dbReference type="Pfam" id="PF01728">
    <property type="entry name" value="FtsJ"/>
    <property type="match status" value="1"/>
</dbReference>
<dbReference type="SUPFAM" id="SSF55174">
    <property type="entry name" value="Alpha-L RNA-binding motif"/>
    <property type="match status" value="1"/>
</dbReference>
<dbReference type="InterPro" id="IPR004538">
    <property type="entry name" value="Hemolysin_A/TlyA"/>
</dbReference>
<dbReference type="KEGG" id="bacg:D2962_08770"/>
<evidence type="ECO:0000313" key="5">
    <source>
        <dbReference type="EMBL" id="AYO30695.1"/>
    </source>
</evidence>
<dbReference type="PANTHER" id="PTHR32319">
    <property type="entry name" value="BACTERIAL HEMOLYSIN-LIKE PROTEIN"/>
    <property type="match status" value="1"/>
</dbReference>
<dbReference type="Gene3D" id="3.40.50.150">
    <property type="entry name" value="Vaccinia Virus protein VP39"/>
    <property type="match status" value="1"/>
</dbReference>
<keyword evidence="1 3" id="KW-0694">RNA-binding</keyword>
<dbReference type="PIRSF" id="PIRSF005578">
    <property type="entry name" value="TlyA"/>
    <property type="match status" value="1"/>
</dbReference>
<dbReference type="EMBL" id="CP033169">
    <property type="protein sequence ID" value="AYO30695.1"/>
    <property type="molecule type" value="Genomic_DNA"/>
</dbReference>
<dbReference type="Proteomes" id="UP000280960">
    <property type="component" value="Chromosome"/>
</dbReference>
<keyword evidence="6" id="KW-1185">Reference proteome</keyword>
<dbReference type="InterPro" id="IPR036986">
    <property type="entry name" value="S4_RNA-bd_sf"/>
</dbReference>
<dbReference type="CDD" id="cd00165">
    <property type="entry name" value="S4"/>
    <property type="match status" value="1"/>
</dbReference>
<evidence type="ECO:0000259" key="4">
    <source>
        <dbReference type="SMART" id="SM00363"/>
    </source>
</evidence>
<dbReference type="InterPro" id="IPR029063">
    <property type="entry name" value="SAM-dependent_MTases_sf"/>
</dbReference>
<dbReference type="PROSITE" id="PS50889">
    <property type="entry name" value="S4"/>
    <property type="match status" value="1"/>
</dbReference>
<dbReference type="InterPro" id="IPR002877">
    <property type="entry name" value="RNA_MeTrfase_FtsJ_dom"/>
</dbReference>
<gene>
    <name evidence="5" type="ORF">D2962_08770</name>
</gene>
<evidence type="ECO:0000313" key="6">
    <source>
        <dbReference type="Proteomes" id="UP000280960"/>
    </source>
</evidence>
<evidence type="ECO:0000256" key="1">
    <source>
        <dbReference type="ARBA" id="ARBA00022884"/>
    </source>
</evidence>
<feature type="domain" description="RNA-binding S4" evidence="4">
    <location>
        <begin position="6"/>
        <end position="71"/>
    </location>
</feature>
<name>A0A3G2R5R3_9FIRM</name>